<dbReference type="Gene3D" id="3.40.190.10">
    <property type="entry name" value="Periplasmic binding protein-like II"/>
    <property type="match status" value="2"/>
</dbReference>
<sequence>MPADLPSLNALRAFVAAARWQSMSRAAETLHVTHGAVSRQVRQLEAELGQPLFQRVGRGLILTPAGEQLHRRAAAAFDELRDAWQALARPQAASALVLGCPASVLARWMIPRMERLAADLPGLTLHLAPQETPPDPQLGGLDAALLLAEPPWPTGWQVRPLATERIGPVLSPRHPRYARLRQAPATVLLEEALLHTASRPQAWQRWAEACDLPVGRLRQGQGFAHLYYLLEAAVAGLGVAIAPEPLVSDDLAAGRLEAPWGFLPTAGQWLLATPAHRHDARIAALATWIRTQLGEPRPPAAPDSP</sequence>
<evidence type="ECO:0000256" key="1">
    <source>
        <dbReference type="ARBA" id="ARBA00009437"/>
    </source>
</evidence>
<protein>
    <submittedName>
        <fullName evidence="6">Transcriptional regulator</fullName>
    </submittedName>
</protein>
<dbReference type="GO" id="GO:0043565">
    <property type="term" value="F:sequence-specific DNA binding"/>
    <property type="evidence" value="ECO:0007669"/>
    <property type="project" value="TreeGrafter"/>
</dbReference>
<evidence type="ECO:0000259" key="5">
    <source>
        <dbReference type="PROSITE" id="PS50931"/>
    </source>
</evidence>
<dbReference type="FunFam" id="3.40.190.10:FF:000017">
    <property type="entry name" value="Glycine cleavage system transcriptional activator"/>
    <property type="match status" value="1"/>
</dbReference>
<evidence type="ECO:0000256" key="4">
    <source>
        <dbReference type="ARBA" id="ARBA00023163"/>
    </source>
</evidence>
<proteinExistence type="inferred from homology"/>
<keyword evidence="7" id="KW-1185">Reference proteome</keyword>
<feature type="domain" description="HTH lysR-type" evidence="5">
    <location>
        <begin position="6"/>
        <end position="63"/>
    </location>
</feature>
<keyword evidence="4" id="KW-0804">Transcription</keyword>
<dbReference type="KEGG" id="fau:Fraau_0916"/>
<dbReference type="InterPro" id="IPR000847">
    <property type="entry name" value="LysR_HTH_N"/>
</dbReference>
<dbReference type="InterPro" id="IPR036390">
    <property type="entry name" value="WH_DNA-bd_sf"/>
</dbReference>
<dbReference type="PROSITE" id="PS50931">
    <property type="entry name" value="HTH_LYSR"/>
    <property type="match status" value="1"/>
</dbReference>
<gene>
    <name evidence="6" type="ordered locus">Fraau_0916</name>
</gene>
<dbReference type="EMBL" id="CP003350">
    <property type="protein sequence ID" value="AFC85385.1"/>
    <property type="molecule type" value="Genomic_DNA"/>
</dbReference>
<evidence type="ECO:0000256" key="2">
    <source>
        <dbReference type="ARBA" id="ARBA00023015"/>
    </source>
</evidence>
<dbReference type="STRING" id="767434.Fraau_0916"/>
<dbReference type="InterPro" id="IPR036388">
    <property type="entry name" value="WH-like_DNA-bd_sf"/>
</dbReference>
<evidence type="ECO:0000313" key="7">
    <source>
        <dbReference type="Proteomes" id="UP000005234"/>
    </source>
</evidence>
<dbReference type="GO" id="GO:0003700">
    <property type="term" value="F:DNA-binding transcription factor activity"/>
    <property type="evidence" value="ECO:0007669"/>
    <property type="project" value="InterPro"/>
</dbReference>
<name>H8L1M5_FRAAD</name>
<accession>H8L1M5</accession>
<evidence type="ECO:0000256" key="3">
    <source>
        <dbReference type="ARBA" id="ARBA00023125"/>
    </source>
</evidence>
<dbReference type="RefSeq" id="WP_014402391.1">
    <property type="nucleotide sequence ID" value="NC_017033.1"/>
</dbReference>
<comment type="similarity">
    <text evidence="1">Belongs to the LysR transcriptional regulatory family.</text>
</comment>
<dbReference type="Gene3D" id="1.10.10.10">
    <property type="entry name" value="Winged helix-like DNA-binding domain superfamily/Winged helix DNA-binding domain"/>
    <property type="match status" value="1"/>
</dbReference>
<dbReference type="eggNOG" id="COG0583">
    <property type="taxonomic scope" value="Bacteria"/>
</dbReference>
<dbReference type="PRINTS" id="PR00039">
    <property type="entry name" value="HTHLYSR"/>
</dbReference>
<dbReference type="SUPFAM" id="SSF53850">
    <property type="entry name" value="Periplasmic binding protein-like II"/>
    <property type="match status" value="1"/>
</dbReference>
<dbReference type="Pfam" id="PF00126">
    <property type="entry name" value="HTH_1"/>
    <property type="match status" value="1"/>
</dbReference>
<reference evidence="6" key="1">
    <citation type="submission" date="2012-02" db="EMBL/GenBank/DDBJ databases">
        <title>The complete genome of Frateuria aurantia DSM 6220.</title>
        <authorList>
            <consortium name="US DOE Joint Genome Institute (JGI-PGF)"/>
            <person name="Lucas S."/>
            <person name="Copeland A."/>
            <person name="Lapidus A."/>
            <person name="Glavina del Rio T."/>
            <person name="Dalin E."/>
            <person name="Tice H."/>
            <person name="Bruce D."/>
            <person name="Goodwin L."/>
            <person name="Pitluck S."/>
            <person name="Peters L."/>
            <person name="Ovchinnikova G."/>
            <person name="Teshima H."/>
            <person name="Kyrpides N."/>
            <person name="Mavromatis K."/>
            <person name="Ivanova N."/>
            <person name="Brettin T."/>
            <person name="Detter J.C."/>
            <person name="Han C."/>
            <person name="Larimer F."/>
            <person name="Land M."/>
            <person name="Hauser L."/>
            <person name="Markowitz V."/>
            <person name="Cheng J.-F."/>
            <person name="Hugenholtz P."/>
            <person name="Woyke T."/>
            <person name="Wu D."/>
            <person name="Brambilla E."/>
            <person name="Klenk H.-P."/>
            <person name="Eisen J.A."/>
        </authorList>
    </citation>
    <scope>NUCLEOTIDE SEQUENCE</scope>
    <source>
        <strain evidence="6">DSM 6220</strain>
    </source>
</reference>
<dbReference type="OrthoDB" id="5526340at2"/>
<dbReference type="PANTHER" id="PTHR30537:SF74">
    <property type="entry name" value="HTH-TYPE TRANSCRIPTIONAL REGULATOR TRPI"/>
    <property type="match status" value="1"/>
</dbReference>
<keyword evidence="3" id="KW-0238">DNA-binding</keyword>
<dbReference type="HOGENOM" id="CLU_039613_37_2_6"/>
<dbReference type="InterPro" id="IPR005119">
    <property type="entry name" value="LysR_subst-bd"/>
</dbReference>
<dbReference type="SUPFAM" id="SSF46785">
    <property type="entry name" value="Winged helix' DNA-binding domain"/>
    <property type="match status" value="1"/>
</dbReference>
<dbReference type="InterPro" id="IPR058163">
    <property type="entry name" value="LysR-type_TF_proteobact-type"/>
</dbReference>
<dbReference type="AlphaFoldDB" id="H8L1M5"/>
<dbReference type="Proteomes" id="UP000005234">
    <property type="component" value="Chromosome"/>
</dbReference>
<dbReference type="Pfam" id="PF03466">
    <property type="entry name" value="LysR_substrate"/>
    <property type="match status" value="1"/>
</dbReference>
<keyword evidence="2" id="KW-0805">Transcription regulation</keyword>
<dbReference type="PANTHER" id="PTHR30537">
    <property type="entry name" value="HTH-TYPE TRANSCRIPTIONAL REGULATOR"/>
    <property type="match status" value="1"/>
</dbReference>
<evidence type="ECO:0000313" key="6">
    <source>
        <dbReference type="EMBL" id="AFC85385.1"/>
    </source>
</evidence>
<dbReference type="GO" id="GO:0006351">
    <property type="term" value="P:DNA-templated transcription"/>
    <property type="evidence" value="ECO:0007669"/>
    <property type="project" value="TreeGrafter"/>
</dbReference>
<dbReference type="FunFam" id="1.10.10.10:FF:000001">
    <property type="entry name" value="LysR family transcriptional regulator"/>
    <property type="match status" value="1"/>
</dbReference>
<organism evidence="6 7">
    <name type="scientific">Frateuria aurantia (strain ATCC 33424 / DSM 6220 / KCTC 2777 / LMG 1558 / NBRC 3245 / NCIMB 13370)</name>
    <name type="common">Acetobacter aurantius</name>
    <dbReference type="NCBI Taxonomy" id="767434"/>
    <lineage>
        <taxon>Bacteria</taxon>
        <taxon>Pseudomonadati</taxon>
        <taxon>Pseudomonadota</taxon>
        <taxon>Gammaproteobacteria</taxon>
        <taxon>Lysobacterales</taxon>
        <taxon>Rhodanobacteraceae</taxon>
        <taxon>Frateuria</taxon>
    </lineage>
</organism>